<keyword evidence="1" id="KW-0808">Transferase</keyword>
<organism evidence="4">
    <name type="scientific">uncultured Rubrobacteraceae bacterium</name>
    <dbReference type="NCBI Taxonomy" id="349277"/>
    <lineage>
        <taxon>Bacteria</taxon>
        <taxon>Bacillati</taxon>
        <taxon>Actinomycetota</taxon>
        <taxon>Rubrobacteria</taxon>
        <taxon>Rubrobacterales</taxon>
        <taxon>Rubrobacteraceae</taxon>
        <taxon>environmental samples</taxon>
    </lineage>
</organism>
<feature type="domain" description="Polymerase nucleotidyl transferase" evidence="2">
    <location>
        <begin position="30"/>
        <end position="59"/>
    </location>
</feature>
<dbReference type="CDD" id="cd05403">
    <property type="entry name" value="NT_KNTase_like"/>
    <property type="match status" value="1"/>
</dbReference>
<evidence type="ECO:0000313" key="4">
    <source>
        <dbReference type="EMBL" id="CAA9463027.1"/>
    </source>
</evidence>
<proteinExistence type="predicted"/>
<name>A0A6J4R3E7_9ACTN</name>
<evidence type="ECO:0000256" key="1">
    <source>
        <dbReference type="ARBA" id="ARBA00022679"/>
    </source>
</evidence>
<feature type="domain" description="Adenylyltransferase AadA C-terminal" evidence="3">
    <location>
        <begin position="142"/>
        <end position="246"/>
    </location>
</feature>
<dbReference type="InterPro" id="IPR043519">
    <property type="entry name" value="NT_sf"/>
</dbReference>
<dbReference type="Gene3D" id="3.30.460.10">
    <property type="entry name" value="Beta Polymerase, domain 2"/>
    <property type="match status" value="1"/>
</dbReference>
<dbReference type="InterPro" id="IPR002934">
    <property type="entry name" value="Polymerase_NTP_transf_dom"/>
</dbReference>
<dbReference type="SUPFAM" id="SSF81301">
    <property type="entry name" value="Nucleotidyltransferase"/>
    <property type="match status" value="1"/>
</dbReference>
<dbReference type="Pfam" id="PF13427">
    <property type="entry name" value="AadA_C"/>
    <property type="match status" value="1"/>
</dbReference>
<sequence>MPTPLVGKYVSESLDAYAAGLRGVFAEGLAGVYLYGSVAWGAYDPAVSDVDVAILHLSDLTPEQRLALAGLHQDCGRRHAASGLDVSFVPLRLVGTYGEDTLPFYRDGRFHQHGGGDVNMVMWHTLNERGIVVWGPPAADLVPSVDGEKLAENMRRNLAFLSRRMPAYVGSGTEDQVFGVLCLCRSLHTLRTREIADKASAARWALGEVDPRWRPLVERAVTRYEKGDLSGSDPLLEEETEAFAAHLREVAGYPPSPDHTQSG</sequence>
<accession>A0A6J4R3E7</accession>
<dbReference type="AlphaFoldDB" id="A0A6J4R3E7"/>
<dbReference type="GO" id="GO:0016779">
    <property type="term" value="F:nucleotidyltransferase activity"/>
    <property type="evidence" value="ECO:0007669"/>
    <property type="project" value="InterPro"/>
</dbReference>
<dbReference type="EMBL" id="CADCVF010000060">
    <property type="protein sequence ID" value="CAA9463027.1"/>
    <property type="molecule type" value="Genomic_DNA"/>
</dbReference>
<reference evidence="4" key="1">
    <citation type="submission" date="2020-02" db="EMBL/GenBank/DDBJ databases">
        <authorList>
            <person name="Meier V. D."/>
        </authorList>
    </citation>
    <scope>NUCLEOTIDE SEQUENCE</scope>
    <source>
        <strain evidence="4">AVDCRST_MAG58</strain>
    </source>
</reference>
<protein>
    <submittedName>
        <fullName evidence="4">Uncharacterized protein</fullName>
    </submittedName>
</protein>
<dbReference type="InterPro" id="IPR025184">
    <property type="entry name" value="AadA_C"/>
</dbReference>
<evidence type="ECO:0000259" key="2">
    <source>
        <dbReference type="Pfam" id="PF01909"/>
    </source>
</evidence>
<evidence type="ECO:0000259" key="3">
    <source>
        <dbReference type="Pfam" id="PF13427"/>
    </source>
</evidence>
<gene>
    <name evidence="4" type="ORF">AVDCRST_MAG58-2850</name>
</gene>
<dbReference type="Pfam" id="PF01909">
    <property type="entry name" value="NTP_transf_2"/>
    <property type="match status" value="1"/>
</dbReference>